<sequence>MVEASELSSTTFGSTKVRSSNIHSPNTQQMNSGSDISKITINSKPSDPFGTTKAKSYSFKANSVPIYVLDTLSQAHYKDQLSNSNVNTNQTDINPSIKSVHTNKNNDDDYLNFSNDPFIKSMDNNWNKFLTTIKQPATYTKDLIKFDEATKFDDDLDGSWGGEDRLKSALLGSPSSDDDTFVNEKSLGIFSIFKFHKSRPTVKGNNADVSPKVRSKAGYWMSDENRADLLPSLYRIFVINPLVPLLLRIGILIFCLGALALACSIFQYSNNRYEGIKVDQQASTIMAIVVQSFAIVYLVYIAYDEYSGKPLGLRAPLGKMRLIMLDLLFIIFSSANLSLTFNTLYDDEWFCATNDRDSIDFTPNVGSICRRQRSLAAFLFLVLGLWVLTFTISIIRVVDRVSVSGQRND</sequence>
<organism evidence="1 2">
    <name type="scientific">[Candida] jaroonii</name>
    <dbReference type="NCBI Taxonomy" id="467808"/>
    <lineage>
        <taxon>Eukaryota</taxon>
        <taxon>Fungi</taxon>
        <taxon>Dikarya</taxon>
        <taxon>Ascomycota</taxon>
        <taxon>Saccharomycotina</taxon>
        <taxon>Pichiomycetes</taxon>
        <taxon>Debaryomycetaceae</taxon>
        <taxon>Yamadazyma</taxon>
    </lineage>
</organism>
<keyword evidence="2" id="KW-1185">Reference proteome</keyword>
<protein>
    <submittedName>
        <fullName evidence="1">Regulator of phospholipase D Srf1p</fullName>
    </submittedName>
</protein>
<gene>
    <name evidence="1" type="ORF">CLIB1444_02S05600</name>
</gene>
<dbReference type="Proteomes" id="UP001152531">
    <property type="component" value="Unassembled WGS sequence"/>
</dbReference>
<name>A0ACA9Y2X9_9ASCO</name>
<dbReference type="EMBL" id="CALSDN010000002">
    <property type="protein sequence ID" value="CAH6719311.1"/>
    <property type="molecule type" value="Genomic_DNA"/>
</dbReference>
<comment type="caution">
    <text evidence="1">The sequence shown here is derived from an EMBL/GenBank/DDBJ whole genome shotgun (WGS) entry which is preliminary data.</text>
</comment>
<evidence type="ECO:0000313" key="1">
    <source>
        <dbReference type="EMBL" id="CAH6719311.1"/>
    </source>
</evidence>
<evidence type="ECO:0000313" key="2">
    <source>
        <dbReference type="Proteomes" id="UP001152531"/>
    </source>
</evidence>
<reference evidence="1" key="1">
    <citation type="submission" date="2022-06" db="EMBL/GenBank/DDBJ databases">
        <authorList>
            <person name="Legras J.-L."/>
            <person name="Devillers H."/>
            <person name="Grondin C."/>
        </authorList>
    </citation>
    <scope>NUCLEOTIDE SEQUENCE</scope>
    <source>
        <strain evidence="1">CLIB 1444</strain>
    </source>
</reference>
<proteinExistence type="predicted"/>
<accession>A0ACA9Y2X9</accession>